<feature type="region of interest" description="Disordered" evidence="1">
    <location>
        <begin position="387"/>
        <end position="417"/>
    </location>
</feature>
<evidence type="ECO:0000256" key="1">
    <source>
        <dbReference type="SAM" id="MobiDB-lite"/>
    </source>
</evidence>
<dbReference type="Proteomes" id="UP000233837">
    <property type="component" value="Unassembled WGS sequence"/>
</dbReference>
<feature type="region of interest" description="Disordered" evidence="1">
    <location>
        <begin position="1"/>
        <end position="21"/>
    </location>
</feature>
<evidence type="ECO:0000313" key="3">
    <source>
        <dbReference type="Proteomes" id="UP000233837"/>
    </source>
</evidence>
<dbReference type="PANTHER" id="PTHR33781">
    <property type="entry name" value="PROTEIN PHYTOCHROME KINASE SUBSTRATE 1-RELATED"/>
    <property type="match status" value="1"/>
</dbReference>
<feature type="compositionally biased region" description="Polar residues" evidence="1">
    <location>
        <begin position="1"/>
        <end position="11"/>
    </location>
</feature>
<name>A0A2I0XHP0_9ASPA</name>
<dbReference type="OrthoDB" id="691744at2759"/>
<accession>A0A2I0XHP0</accession>
<keyword evidence="2" id="KW-0808">Transferase</keyword>
<keyword evidence="3" id="KW-1185">Reference proteome</keyword>
<organism evidence="2 3">
    <name type="scientific">Dendrobium catenatum</name>
    <dbReference type="NCBI Taxonomy" id="906689"/>
    <lineage>
        <taxon>Eukaryota</taxon>
        <taxon>Viridiplantae</taxon>
        <taxon>Streptophyta</taxon>
        <taxon>Embryophyta</taxon>
        <taxon>Tracheophyta</taxon>
        <taxon>Spermatophyta</taxon>
        <taxon>Magnoliopsida</taxon>
        <taxon>Liliopsida</taxon>
        <taxon>Asparagales</taxon>
        <taxon>Orchidaceae</taxon>
        <taxon>Epidendroideae</taxon>
        <taxon>Malaxideae</taxon>
        <taxon>Dendrobiinae</taxon>
        <taxon>Dendrobium</taxon>
    </lineage>
</organism>
<dbReference type="GO" id="GO:0009638">
    <property type="term" value="P:phototropism"/>
    <property type="evidence" value="ECO:0007669"/>
    <property type="project" value="InterPro"/>
</dbReference>
<dbReference type="AlphaFoldDB" id="A0A2I0XHP0"/>
<dbReference type="PANTHER" id="PTHR33781:SF1">
    <property type="entry name" value="PROTEIN PHYTOCHROME KINASE SUBSTRATE 4"/>
    <property type="match status" value="1"/>
</dbReference>
<reference evidence="2 3" key="2">
    <citation type="journal article" date="2017" name="Nature">
        <title>The Apostasia genome and the evolution of orchids.</title>
        <authorList>
            <person name="Zhang G.Q."/>
            <person name="Liu K.W."/>
            <person name="Li Z."/>
            <person name="Lohaus R."/>
            <person name="Hsiao Y.Y."/>
            <person name="Niu S.C."/>
            <person name="Wang J.Y."/>
            <person name="Lin Y.C."/>
            <person name="Xu Q."/>
            <person name="Chen L.J."/>
            <person name="Yoshida K."/>
            <person name="Fujiwara S."/>
            <person name="Wang Z.W."/>
            <person name="Zhang Y.Q."/>
            <person name="Mitsuda N."/>
            <person name="Wang M."/>
            <person name="Liu G.H."/>
            <person name="Pecoraro L."/>
            <person name="Huang H.X."/>
            <person name="Xiao X.J."/>
            <person name="Lin M."/>
            <person name="Wu X.Y."/>
            <person name="Wu W.L."/>
            <person name="Chen Y.Y."/>
            <person name="Chang S.B."/>
            <person name="Sakamoto S."/>
            <person name="Ohme-Takagi M."/>
            <person name="Yagi M."/>
            <person name="Zeng S.J."/>
            <person name="Shen C.Y."/>
            <person name="Yeh C.M."/>
            <person name="Luo Y.B."/>
            <person name="Tsai W.C."/>
            <person name="Van de Peer Y."/>
            <person name="Liu Z.J."/>
        </authorList>
    </citation>
    <scope>NUCLEOTIDE SEQUENCE [LARGE SCALE GENOMIC DNA]</scope>
    <source>
        <tissue evidence="2">The whole plant</tissue>
    </source>
</reference>
<dbReference type="GO" id="GO:0016301">
    <property type="term" value="F:kinase activity"/>
    <property type="evidence" value="ECO:0007669"/>
    <property type="project" value="UniProtKB-KW"/>
</dbReference>
<proteinExistence type="predicted"/>
<dbReference type="InterPro" id="IPR039615">
    <property type="entry name" value="PKS"/>
</dbReference>
<dbReference type="EMBL" id="KZ501875">
    <property type="protein sequence ID" value="PKU87437.1"/>
    <property type="molecule type" value="Genomic_DNA"/>
</dbReference>
<keyword evidence="2" id="KW-0418">Kinase</keyword>
<protein>
    <submittedName>
        <fullName evidence="2">Protein PHYTOCHROME KINASE SUBSTRATE 4</fullName>
    </submittedName>
</protein>
<gene>
    <name evidence="2" type="primary">PKS4</name>
    <name evidence="2" type="ORF">MA16_Dca008533</name>
</gene>
<feature type="region of interest" description="Disordered" evidence="1">
    <location>
        <begin position="524"/>
        <end position="544"/>
    </location>
</feature>
<sequence length="544" mass="59177">MDRYRLSSTFNGVPPQKPSFLSNAQSQISLPGKPHFQEPHIFTYSRSESEELTGDSLGQTTDDTEISIFDAERYFNDSQDSNLTSTKLSAINPEIQNCKLSPNPLDSSFSSIDGFSRNFRSRSFRTTPTASSEASWNSQAGLLRKSQTSLSVSVSNFPNGEQRKEPSSSSARRLFGHACPCSCKKSVDVEETCSEPKSANASNYVTNNSSVAKLSSLKAEQVTRTKEGFEQMTKMKVFPGILPQDPLIFRAPGRCFSLEHPYPALEIGRRISDSGGFTFPAVVPRKEDSAEDPARVSLEVFRPTETATPLKKSAEFQKIPFLINTGDRRNFTFSGSPKTRPAVEDDVASDTSSDLFEIESLSTQMGFRRRDSLEELSSSLFEPRKLAGSAAGVTRPHRGVDDEEAATPSITPSECYPPSEVSVEWSVTTAEGFDRSSGANFSSAVSEYEKLRYAAVALGSGRKKDVNGAGAATAGLLSCRSEKAVCIVRPNSEWFEPELPRRLGNSSVASVGLDRVMGVARLGGGNPVHDGSGPIGLRSRTRFV</sequence>
<evidence type="ECO:0000313" key="2">
    <source>
        <dbReference type="EMBL" id="PKU87437.1"/>
    </source>
</evidence>
<reference evidence="2 3" key="1">
    <citation type="journal article" date="2016" name="Sci. Rep.">
        <title>The Dendrobium catenatum Lindl. genome sequence provides insights into polysaccharide synthase, floral development and adaptive evolution.</title>
        <authorList>
            <person name="Zhang G.Q."/>
            <person name="Xu Q."/>
            <person name="Bian C."/>
            <person name="Tsai W.C."/>
            <person name="Yeh C.M."/>
            <person name="Liu K.W."/>
            <person name="Yoshida K."/>
            <person name="Zhang L.S."/>
            <person name="Chang S.B."/>
            <person name="Chen F."/>
            <person name="Shi Y."/>
            <person name="Su Y.Y."/>
            <person name="Zhang Y.Q."/>
            <person name="Chen L.J."/>
            <person name="Yin Y."/>
            <person name="Lin M."/>
            <person name="Huang H."/>
            <person name="Deng H."/>
            <person name="Wang Z.W."/>
            <person name="Zhu S.L."/>
            <person name="Zhao X."/>
            <person name="Deng C."/>
            <person name="Niu S.C."/>
            <person name="Huang J."/>
            <person name="Wang M."/>
            <person name="Liu G.H."/>
            <person name="Yang H.J."/>
            <person name="Xiao X.J."/>
            <person name="Hsiao Y.Y."/>
            <person name="Wu W.L."/>
            <person name="Chen Y.Y."/>
            <person name="Mitsuda N."/>
            <person name="Ohme-Takagi M."/>
            <person name="Luo Y.B."/>
            <person name="Van de Peer Y."/>
            <person name="Liu Z.J."/>
        </authorList>
    </citation>
    <scope>NUCLEOTIDE SEQUENCE [LARGE SCALE GENOMIC DNA]</scope>
    <source>
        <tissue evidence="2">The whole plant</tissue>
    </source>
</reference>